<dbReference type="Gene3D" id="3.60.10.10">
    <property type="entry name" value="Endonuclease/exonuclease/phosphatase"/>
    <property type="match status" value="1"/>
</dbReference>
<dbReference type="EC" id="3.1.11.2" evidence="3"/>
<keyword evidence="10" id="KW-0464">Manganese</keyword>
<evidence type="ECO:0000256" key="11">
    <source>
        <dbReference type="PIRSR" id="PIRSR604808-3"/>
    </source>
</evidence>
<dbReference type="InterPro" id="IPR036691">
    <property type="entry name" value="Endo/exonu/phosph_ase_sf"/>
</dbReference>
<feature type="binding site" evidence="10">
    <location>
        <position position="69"/>
    </location>
    <ligand>
        <name>Mg(2+)</name>
        <dbReference type="ChEBI" id="CHEBI:18420"/>
        <label>1</label>
    </ligand>
</feature>
<dbReference type="GO" id="GO:0005634">
    <property type="term" value="C:nucleus"/>
    <property type="evidence" value="ECO:0007669"/>
    <property type="project" value="TreeGrafter"/>
</dbReference>
<feature type="binding site" evidence="10">
    <location>
        <position position="40"/>
    </location>
    <ligand>
        <name>Mg(2+)</name>
        <dbReference type="ChEBI" id="CHEBI:18420"/>
        <label>1</label>
    </ligand>
</feature>
<dbReference type="InterPro" id="IPR005135">
    <property type="entry name" value="Endo/exonuclease/phosphatase"/>
</dbReference>
<dbReference type="InterPro" id="IPR004808">
    <property type="entry name" value="AP_endonuc_1"/>
</dbReference>
<keyword evidence="14" id="KW-1185">Reference proteome</keyword>
<accession>A0A8C6UD94</accession>
<feature type="site" description="Interaction with DNA substrate" evidence="11">
    <location>
        <position position="250"/>
    </location>
</feature>
<name>A0A8C6UD94_9GOBI</name>
<evidence type="ECO:0000256" key="1">
    <source>
        <dbReference type="ARBA" id="ARBA00000493"/>
    </source>
</evidence>
<dbReference type="Proteomes" id="UP000694523">
    <property type="component" value="Unplaced"/>
</dbReference>
<evidence type="ECO:0000256" key="8">
    <source>
        <dbReference type="ARBA" id="ARBA00023204"/>
    </source>
</evidence>
<feature type="binding site" evidence="10">
    <location>
        <position position="250"/>
    </location>
    <ligand>
        <name>Mg(2+)</name>
        <dbReference type="ChEBI" id="CHEBI:18420"/>
        <label>1</label>
    </ligand>
</feature>
<dbReference type="PANTHER" id="PTHR22748:SF26">
    <property type="entry name" value="ENDONUCLEASE_EXONUCLEASE_PHOSPHATASE DOMAIN-CONTAINING PROTEIN"/>
    <property type="match status" value="1"/>
</dbReference>
<keyword evidence="7 10" id="KW-0460">Magnesium</keyword>
<evidence type="ECO:0000259" key="12">
    <source>
        <dbReference type="Pfam" id="PF03372"/>
    </source>
</evidence>
<keyword evidence="6" id="KW-0378">Hydrolase</keyword>
<dbReference type="PANTHER" id="PTHR22748">
    <property type="entry name" value="AP ENDONUCLEASE"/>
    <property type="match status" value="1"/>
</dbReference>
<evidence type="ECO:0000256" key="2">
    <source>
        <dbReference type="ARBA" id="ARBA00007092"/>
    </source>
</evidence>
<dbReference type="SUPFAM" id="SSF56219">
    <property type="entry name" value="DNase I-like"/>
    <property type="match status" value="1"/>
</dbReference>
<feature type="site" description="Transition state stabilizer" evidence="11">
    <location>
        <position position="171"/>
    </location>
</feature>
<feature type="active site" description="Proton acceptor" evidence="9">
    <location>
        <position position="250"/>
    </location>
</feature>
<evidence type="ECO:0000256" key="10">
    <source>
        <dbReference type="PIRSR" id="PIRSR604808-2"/>
    </source>
</evidence>
<evidence type="ECO:0000256" key="6">
    <source>
        <dbReference type="ARBA" id="ARBA00022801"/>
    </source>
</evidence>
<evidence type="ECO:0000256" key="3">
    <source>
        <dbReference type="ARBA" id="ARBA00012115"/>
    </source>
</evidence>
<evidence type="ECO:0000256" key="5">
    <source>
        <dbReference type="ARBA" id="ARBA00022763"/>
    </source>
</evidence>
<dbReference type="GO" id="GO:0046872">
    <property type="term" value="F:metal ion binding"/>
    <property type="evidence" value="ECO:0007669"/>
    <property type="project" value="UniProtKB-KW"/>
</dbReference>
<evidence type="ECO:0000256" key="9">
    <source>
        <dbReference type="PIRSR" id="PIRSR604808-1"/>
    </source>
</evidence>
<comment type="cofactor">
    <cofactor evidence="10">
        <name>Mg(2+)</name>
        <dbReference type="ChEBI" id="CHEBI:18420"/>
    </cofactor>
    <cofactor evidence="10">
        <name>Mn(2+)</name>
        <dbReference type="ChEBI" id="CHEBI:29035"/>
    </cofactor>
    <text evidence="10">Probably binds two magnesium or manganese ions per subunit.</text>
</comment>
<feature type="domain" description="Endonuclease/exonuclease/phosphatase" evidence="12">
    <location>
        <begin position="38"/>
        <end position="250"/>
    </location>
</feature>
<keyword evidence="8" id="KW-0234">DNA repair</keyword>
<feature type="binding site" evidence="10">
    <location>
        <position position="169"/>
    </location>
    <ligand>
        <name>Mg(2+)</name>
        <dbReference type="ChEBI" id="CHEBI:18420"/>
        <label>1</label>
    </ligand>
</feature>
<dbReference type="AlphaFoldDB" id="A0A8C6UD94"/>
<proteinExistence type="inferred from homology"/>
<evidence type="ECO:0000256" key="4">
    <source>
        <dbReference type="ARBA" id="ARBA00022723"/>
    </source>
</evidence>
<comment type="similarity">
    <text evidence="2">Belongs to the DNA repair enzymes AP/ExoA family.</text>
</comment>
<dbReference type="GO" id="GO:0008081">
    <property type="term" value="F:phosphoric diester hydrolase activity"/>
    <property type="evidence" value="ECO:0007669"/>
    <property type="project" value="TreeGrafter"/>
</dbReference>
<organism evidence="13 14">
    <name type="scientific">Neogobius melanostomus</name>
    <name type="common">round goby</name>
    <dbReference type="NCBI Taxonomy" id="47308"/>
    <lineage>
        <taxon>Eukaryota</taxon>
        <taxon>Metazoa</taxon>
        <taxon>Chordata</taxon>
        <taxon>Craniata</taxon>
        <taxon>Vertebrata</taxon>
        <taxon>Euteleostomi</taxon>
        <taxon>Actinopterygii</taxon>
        <taxon>Neopterygii</taxon>
        <taxon>Teleostei</taxon>
        <taxon>Neoteleostei</taxon>
        <taxon>Acanthomorphata</taxon>
        <taxon>Gobiaria</taxon>
        <taxon>Gobiiformes</taxon>
        <taxon>Gobioidei</taxon>
        <taxon>Gobiidae</taxon>
        <taxon>Benthophilinae</taxon>
        <taxon>Neogobiini</taxon>
        <taxon>Neogobius</taxon>
    </lineage>
</organism>
<feature type="binding site" evidence="10">
    <location>
        <position position="249"/>
    </location>
    <ligand>
        <name>Mg(2+)</name>
        <dbReference type="ChEBI" id="CHEBI:18420"/>
        <label>1</label>
    </ligand>
</feature>
<feature type="active site" evidence="9">
    <location>
        <position position="141"/>
    </location>
</feature>
<evidence type="ECO:0000313" key="14">
    <source>
        <dbReference type="Proteomes" id="UP000694523"/>
    </source>
</evidence>
<keyword evidence="4 10" id="KW-0479">Metal-binding</keyword>
<feature type="active site" description="Proton donor/acceptor" evidence="9">
    <location>
        <position position="169"/>
    </location>
</feature>
<keyword evidence="5" id="KW-0227">DNA damage</keyword>
<reference evidence="13" key="2">
    <citation type="submission" date="2025-09" db="UniProtKB">
        <authorList>
            <consortium name="Ensembl"/>
        </authorList>
    </citation>
    <scope>IDENTIFICATION</scope>
</reference>
<protein>
    <recommendedName>
        <fullName evidence="3">exodeoxyribonuclease III</fullName>
        <ecNumber evidence="3">3.1.11.2</ecNumber>
    </recommendedName>
</protein>
<dbReference type="GO" id="GO:0006284">
    <property type="term" value="P:base-excision repair"/>
    <property type="evidence" value="ECO:0007669"/>
    <property type="project" value="TreeGrafter"/>
</dbReference>
<dbReference type="GO" id="GO:0003906">
    <property type="term" value="F:DNA-(apurinic or apyrimidinic site) endonuclease activity"/>
    <property type="evidence" value="ECO:0007669"/>
    <property type="project" value="TreeGrafter"/>
</dbReference>
<feature type="binding site" evidence="10">
    <location>
        <position position="171"/>
    </location>
    <ligand>
        <name>Mg(2+)</name>
        <dbReference type="ChEBI" id="CHEBI:18420"/>
        <label>1</label>
    </ligand>
</feature>
<dbReference type="GO" id="GO:0008311">
    <property type="term" value="F:double-stranded DNA 3'-5' DNA exonuclease activity"/>
    <property type="evidence" value="ECO:0007669"/>
    <property type="project" value="UniProtKB-EC"/>
</dbReference>
<evidence type="ECO:0000256" key="7">
    <source>
        <dbReference type="ARBA" id="ARBA00022842"/>
    </source>
</evidence>
<dbReference type="CDD" id="cd09076">
    <property type="entry name" value="L1-EN"/>
    <property type="match status" value="1"/>
</dbReference>
<dbReference type="Pfam" id="PF03372">
    <property type="entry name" value="Exo_endo_phos"/>
    <property type="match status" value="1"/>
</dbReference>
<feature type="site" description="Important for catalytic activity" evidence="11">
    <location>
        <position position="227"/>
    </location>
</feature>
<reference evidence="13" key="1">
    <citation type="submission" date="2025-08" db="UniProtKB">
        <authorList>
            <consortium name="Ensembl"/>
        </authorList>
    </citation>
    <scope>IDENTIFICATION</scope>
</reference>
<dbReference type="Ensembl" id="ENSNMLT00000035884.1">
    <property type="protein sequence ID" value="ENSNMLP00000032218.1"/>
    <property type="gene ID" value="ENSNMLG00000020146.1"/>
</dbReference>
<comment type="catalytic activity">
    <reaction evidence="1">
        <text>Exonucleolytic cleavage in the 3'- to 5'-direction to yield nucleoside 5'-phosphates.</text>
        <dbReference type="EC" id="3.1.11.2"/>
    </reaction>
</comment>
<evidence type="ECO:0000313" key="13">
    <source>
        <dbReference type="Ensembl" id="ENSNMLP00000032218.1"/>
    </source>
</evidence>
<sequence length="266" mass="30398">MAVAPMGSSYVMPVGPRGSQEDQALGQNGSLGSLKIFTWNVNGMRGEQRRQNVICRLRHLNADIYLIQETHLTKQELLSCPLSQYKIYCAPCNSKKRCGVATLIKKCIQFSLIAGKRDPEGRYLIVEGSYVGAPLKLVNIYGPNKDDPKFFQDVFLDLENSENIIIAGDFNTVMDPSKDRTTGLKRRSNSRNVIENYMLRNNLIDCWREDNPEVRQYTFRPPQSRIDFFLVNKSFEQNDNTIHDILISDHAPVSVTLQFRHQLRVV</sequence>